<keyword evidence="4 5" id="KW-0472">Membrane</keyword>
<dbReference type="PANTHER" id="PTHR24221:SF503">
    <property type="entry name" value="MITOCHONDRIAL POTASSIUM CHANNEL ATP-BINDING SUBUNIT"/>
    <property type="match status" value="1"/>
</dbReference>
<dbReference type="PROSITE" id="PS50929">
    <property type="entry name" value="ABC_TM1F"/>
    <property type="match status" value="1"/>
</dbReference>
<evidence type="ECO:0000313" key="8">
    <source>
        <dbReference type="Proteomes" id="UP000274429"/>
    </source>
</evidence>
<feature type="transmembrane region" description="Helical" evidence="5">
    <location>
        <begin position="104"/>
        <end position="123"/>
    </location>
</feature>
<dbReference type="GO" id="GO:0005524">
    <property type="term" value="F:ATP binding"/>
    <property type="evidence" value="ECO:0007669"/>
    <property type="project" value="InterPro"/>
</dbReference>
<keyword evidence="3 5" id="KW-1133">Transmembrane helix</keyword>
<sequence>MNAPEMPYMVVGLILALISGGVQASFAVLITEIYDIFPLLNKAEKLRRTSVLSGILAAMGIIRFLCLLGGEVGWFDSPDNQSGALTGCLAADVPTLQNISGRRLASLLEVLTLIIISLIIAFVYSWQIALVALAYFPVLIVVGAFNMTQYTNDGSKANVKGAGLAFESLSAAKTIFSLGAEAHFVQRYKLEALPSTKKILLSSTTYAVFSGLSNSLGCFQVAGVFYAGGKLMESKSVTLVGVFRYTPVSPL</sequence>
<dbReference type="EMBL" id="UYWX01006116">
    <property type="protein sequence ID" value="VDM26175.1"/>
    <property type="molecule type" value="Genomic_DNA"/>
</dbReference>
<evidence type="ECO:0000256" key="4">
    <source>
        <dbReference type="ARBA" id="ARBA00023136"/>
    </source>
</evidence>
<dbReference type="SUPFAM" id="SSF90123">
    <property type="entry name" value="ABC transporter transmembrane region"/>
    <property type="match status" value="1"/>
</dbReference>
<dbReference type="Pfam" id="PF00664">
    <property type="entry name" value="ABC_membrane"/>
    <property type="match status" value="1"/>
</dbReference>
<dbReference type="InterPro" id="IPR039421">
    <property type="entry name" value="Type_1_exporter"/>
</dbReference>
<feature type="transmembrane region" description="Helical" evidence="5">
    <location>
        <begin position="51"/>
        <end position="70"/>
    </location>
</feature>
<organism evidence="9">
    <name type="scientific">Hydatigena taeniaeformis</name>
    <name type="common">Feline tapeworm</name>
    <name type="synonym">Taenia taeniaeformis</name>
    <dbReference type="NCBI Taxonomy" id="6205"/>
    <lineage>
        <taxon>Eukaryota</taxon>
        <taxon>Metazoa</taxon>
        <taxon>Spiralia</taxon>
        <taxon>Lophotrochozoa</taxon>
        <taxon>Platyhelminthes</taxon>
        <taxon>Cestoda</taxon>
        <taxon>Eucestoda</taxon>
        <taxon>Cyclophyllidea</taxon>
        <taxon>Taeniidae</taxon>
        <taxon>Hydatigera</taxon>
    </lineage>
</organism>
<accession>A0A0R3WWD8</accession>
<protein>
    <submittedName>
        <fullName evidence="9">ABC transmembrane type-1 domain-containing protein</fullName>
    </submittedName>
</protein>
<feature type="transmembrane region" description="Helical" evidence="5">
    <location>
        <begin position="6"/>
        <end position="30"/>
    </location>
</feature>
<evidence type="ECO:0000256" key="2">
    <source>
        <dbReference type="ARBA" id="ARBA00022692"/>
    </source>
</evidence>
<dbReference type="GO" id="GO:0140359">
    <property type="term" value="F:ABC-type transporter activity"/>
    <property type="evidence" value="ECO:0007669"/>
    <property type="project" value="InterPro"/>
</dbReference>
<gene>
    <name evidence="7" type="ORF">TTAC_LOCUS5063</name>
</gene>
<keyword evidence="8" id="KW-1185">Reference proteome</keyword>
<dbReference type="GO" id="GO:0016020">
    <property type="term" value="C:membrane"/>
    <property type="evidence" value="ECO:0007669"/>
    <property type="project" value="UniProtKB-SubCell"/>
</dbReference>
<dbReference type="Gene3D" id="1.20.1560.10">
    <property type="entry name" value="ABC transporter type 1, transmembrane domain"/>
    <property type="match status" value="2"/>
</dbReference>
<name>A0A0R3WWD8_HYDTA</name>
<dbReference type="OrthoDB" id="6500128at2759"/>
<evidence type="ECO:0000259" key="6">
    <source>
        <dbReference type="PROSITE" id="PS50929"/>
    </source>
</evidence>
<feature type="transmembrane region" description="Helical" evidence="5">
    <location>
        <begin position="206"/>
        <end position="227"/>
    </location>
</feature>
<dbReference type="WBParaSite" id="TTAC_0000507801-mRNA-1">
    <property type="protein sequence ID" value="TTAC_0000507801-mRNA-1"/>
    <property type="gene ID" value="TTAC_0000507801"/>
</dbReference>
<dbReference type="Proteomes" id="UP000274429">
    <property type="component" value="Unassembled WGS sequence"/>
</dbReference>
<dbReference type="InterPro" id="IPR011527">
    <property type="entry name" value="ABC1_TM_dom"/>
</dbReference>
<evidence type="ECO:0000313" key="7">
    <source>
        <dbReference type="EMBL" id="VDM26175.1"/>
    </source>
</evidence>
<evidence type="ECO:0000256" key="1">
    <source>
        <dbReference type="ARBA" id="ARBA00004141"/>
    </source>
</evidence>
<dbReference type="PANTHER" id="PTHR24221">
    <property type="entry name" value="ATP-BINDING CASSETTE SUB-FAMILY B"/>
    <property type="match status" value="1"/>
</dbReference>
<dbReference type="AlphaFoldDB" id="A0A0R3WWD8"/>
<dbReference type="STRING" id="6205.A0A0R3WWD8"/>
<dbReference type="InterPro" id="IPR036640">
    <property type="entry name" value="ABC1_TM_sf"/>
</dbReference>
<feature type="domain" description="ABC transmembrane type-1" evidence="6">
    <location>
        <begin position="10"/>
        <end position="239"/>
    </location>
</feature>
<reference evidence="9" key="1">
    <citation type="submission" date="2017-02" db="UniProtKB">
        <authorList>
            <consortium name="WormBaseParasite"/>
        </authorList>
    </citation>
    <scope>IDENTIFICATION</scope>
</reference>
<evidence type="ECO:0000313" key="9">
    <source>
        <dbReference type="WBParaSite" id="TTAC_0000507801-mRNA-1"/>
    </source>
</evidence>
<feature type="transmembrane region" description="Helical" evidence="5">
    <location>
        <begin position="130"/>
        <end position="148"/>
    </location>
</feature>
<evidence type="ECO:0000256" key="3">
    <source>
        <dbReference type="ARBA" id="ARBA00022989"/>
    </source>
</evidence>
<evidence type="ECO:0000256" key="5">
    <source>
        <dbReference type="SAM" id="Phobius"/>
    </source>
</evidence>
<keyword evidence="2 5" id="KW-0812">Transmembrane</keyword>
<reference evidence="7 8" key="2">
    <citation type="submission" date="2018-11" db="EMBL/GenBank/DDBJ databases">
        <authorList>
            <consortium name="Pathogen Informatics"/>
        </authorList>
    </citation>
    <scope>NUCLEOTIDE SEQUENCE [LARGE SCALE GENOMIC DNA]</scope>
</reference>
<comment type="subcellular location">
    <subcellularLocation>
        <location evidence="1">Membrane</location>
        <topology evidence="1">Multi-pass membrane protein</topology>
    </subcellularLocation>
</comment>
<proteinExistence type="predicted"/>